<keyword evidence="1" id="KW-0812">Transmembrane</keyword>
<dbReference type="SUPFAM" id="SSF52317">
    <property type="entry name" value="Class I glutamine amidotransferase-like"/>
    <property type="match status" value="1"/>
</dbReference>
<dbReference type="PANTHER" id="PTHR37947:SF1">
    <property type="entry name" value="BLL2462 PROTEIN"/>
    <property type="match status" value="1"/>
</dbReference>
<gene>
    <name evidence="2" type="ORF">N7E81_09085</name>
</gene>
<dbReference type="EMBL" id="CP106735">
    <property type="protein sequence ID" value="UXX81248.1"/>
    <property type="molecule type" value="Genomic_DNA"/>
</dbReference>
<feature type="transmembrane region" description="Helical" evidence="1">
    <location>
        <begin position="12"/>
        <end position="28"/>
    </location>
</feature>
<dbReference type="PANTHER" id="PTHR37947">
    <property type="entry name" value="BLL2462 PROTEIN"/>
    <property type="match status" value="1"/>
</dbReference>
<feature type="transmembrane region" description="Helical" evidence="1">
    <location>
        <begin position="40"/>
        <end position="62"/>
    </location>
</feature>
<dbReference type="Proteomes" id="UP001062165">
    <property type="component" value="Chromosome"/>
</dbReference>
<keyword evidence="1" id="KW-1133">Transmembrane helix</keyword>
<keyword evidence="1" id="KW-0472">Membrane</keyword>
<evidence type="ECO:0000256" key="1">
    <source>
        <dbReference type="SAM" id="Phobius"/>
    </source>
</evidence>
<feature type="transmembrane region" description="Helical" evidence="1">
    <location>
        <begin position="663"/>
        <end position="681"/>
    </location>
</feature>
<reference evidence="2" key="1">
    <citation type="submission" date="2022-10" db="EMBL/GenBank/DDBJ databases">
        <title>Comparative genomics and taxonomic characterization of three novel marine species of genus Reichenbachiella exhibiting antioxidant and polysaccharide degradation activities.</title>
        <authorList>
            <person name="Muhammad N."/>
            <person name="Lee Y.-J."/>
            <person name="Ko J."/>
            <person name="Kim S.-G."/>
        </authorList>
    </citation>
    <scope>NUCLEOTIDE SEQUENCE</scope>
    <source>
        <strain evidence="2">Wsw4-B4</strain>
    </source>
</reference>
<dbReference type="InterPro" id="IPR029062">
    <property type="entry name" value="Class_I_gatase-like"/>
</dbReference>
<evidence type="ECO:0000313" key="3">
    <source>
        <dbReference type="Proteomes" id="UP001062165"/>
    </source>
</evidence>
<protein>
    <submittedName>
        <fullName evidence="2">VWA domain-containing protein</fullName>
    </submittedName>
</protein>
<organism evidence="2 3">
    <name type="scientific">Reichenbachiella carrageenanivorans</name>
    <dbReference type="NCBI Taxonomy" id="2979869"/>
    <lineage>
        <taxon>Bacteria</taxon>
        <taxon>Pseudomonadati</taxon>
        <taxon>Bacteroidota</taxon>
        <taxon>Cytophagia</taxon>
        <taxon>Cytophagales</taxon>
        <taxon>Reichenbachiellaceae</taxon>
        <taxon>Reichenbachiella</taxon>
    </lineage>
</organism>
<keyword evidence="3" id="KW-1185">Reference proteome</keyword>
<name>A0ABY6D576_9BACT</name>
<sequence>MPDLIIEQSVWYIPLCLLLAAGISYLVYTKKAPWGRVTNGLLAGLRFVLIFLLALLLLNPLLNQLVQEVEQPSFVIAVDNSESMVQGEDSLAIKNLMTSVEQLRSRLASRQFVVDIHTLNAKGVAPNAIIFDQKTTNLDRWLRDIQSDYEGKNLGGVYLISDGKYNQGTSPAYYPYNYKVFALGAGDTTQQQDLVLQNVLYNKIAYQGNRFPVVVEIVNHGYANQKARLEIRSNGKVLAQKEVKFKTKEGLTAVELEVDAGEKGMQQLDLRLQVLEDEATTSNNFRRIFVDVVDGKQKILLVAPTPHPDIKMLAAVIEKNQNYELTIYVPGLTEPKTEKYDLVIAHQAYSRYAKANDAVKDQRKKGVPVLMIFGERSNVLVASRTEELFTLKQKGAKRDLIFGAVNDDFSLFSMSDDIRTNFRNYPPVSVPYGDVLLPANAEVLLYQRVGSIQTDKPLMYLNEQNGVKSAFLLAEGFWKWRMQEIATTDASDSFDDLFLKTIQYLSTKVDKRKFKFYPSSNTYFENETVSFHAEIYNQIYERIYGLQIGVTIADERGMVKEYNFTPSSTYSRLEISSLVPGLYSYKAKVDLNGKSEVVRGKFSIKELQLETLDQVADFDLLRQLAHHTEGRFYTSMDQLLADVDHAELKGVIHTQEDIFPVIHLKWILFVLLTLATVEWFIRKYNGGY</sequence>
<evidence type="ECO:0000313" key="2">
    <source>
        <dbReference type="EMBL" id="UXX81248.1"/>
    </source>
</evidence>
<proteinExistence type="predicted"/>
<dbReference type="RefSeq" id="WP_263052972.1">
    <property type="nucleotide sequence ID" value="NZ_CP106735.1"/>
</dbReference>
<accession>A0ABY6D576</accession>